<evidence type="ECO:0000256" key="3">
    <source>
        <dbReference type="ARBA" id="ARBA00022927"/>
    </source>
</evidence>
<feature type="domain" description="DOP1-like TPR" evidence="11">
    <location>
        <begin position="1097"/>
        <end position="1188"/>
    </location>
</feature>
<dbReference type="GO" id="GO:0015031">
    <property type="term" value="P:protein transport"/>
    <property type="evidence" value="ECO:0007669"/>
    <property type="project" value="UniProtKB-KW"/>
</dbReference>
<evidence type="ECO:0000259" key="11">
    <source>
        <dbReference type="Pfam" id="PF24601"/>
    </source>
</evidence>
<evidence type="ECO:0000256" key="4">
    <source>
        <dbReference type="ARBA" id="ARBA00023034"/>
    </source>
</evidence>
<evidence type="ECO:0000259" key="8">
    <source>
        <dbReference type="Pfam" id="PF04118"/>
    </source>
</evidence>
<dbReference type="Pfam" id="PF24597">
    <property type="entry name" value="TPR_DOP1_M"/>
    <property type="match status" value="1"/>
</dbReference>
<keyword evidence="2" id="KW-0813">Transport</keyword>
<reference evidence="12" key="2">
    <citation type="submission" date="2023-05" db="EMBL/GenBank/DDBJ databases">
        <authorList>
            <consortium name="Lawrence Berkeley National Laboratory"/>
            <person name="Steindorff A."/>
            <person name="Hensen N."/>
            <person name="Bonometti L."/>
            <person name="Westerberg I."/>
            <person name="Brannstrom I.O."/>
            <person name="Guillou S."/>
            <person name="Cros-Aarteil S."/>
            <person name="Calhoun S."/>
            <person name="Haridas S."/>
            <person name="Kuo A."/>
            <person name="Mondo S."/>
            <person name="Pangilinan J."/>
            <person name="Riley R."/>
            <person name="Labutti K."/>
            <person name="Andreopoulos B."/>
            <person name="Lipzen A."/>
            <person name="Chen C."/>
            <person name="Yanf M."/>
            <person name="Daum C."/>
            <person name="Ng V."/>
            <person name="Clum A."/>
            <person name="Ohm R."/>
            <person name="Martin F."/>
            <person name="Silar P."/>
            <person name="Natvig D."/>
            <person name="Lalanne C."/>
            <person name="Gautier V."/>
            <person name="Ament-Velasquez S.L."/>
            <person name="Kruys A."/>
            <person name="Hutchinson M.I."/>
            <person name="Powell A.J."/>
            <person name="Barry K."/>
            <person name="Miller A.N."/>
            <person name="Grigoriev I.V."/>
            <person name="Debuchy R."/>
            <person name="Gladieux P."/>
            <person name="Thoren M.H."/>
            <person name="Johannesson H."/>
        </authorList>
    </citation>
    <scope>NUCLEOTIDE SEQUENCE</scope>
    <source>
        <strain evidence="12">PSN243</strain>
    </source>
</reference>
<feature type="domain" description="DOP1 N-terminal" evidence="8">
    <location>
        <begin position="38"/>
        <end position="366"/>
    </location>
</feature>
<dbReference type="InterPro" id="IPR056459">
    <property type="entry name" value="TPR_DOP1"/>
</dbReference>
<dbReference type="InterPro" id="IPR007249">
    <property type="entry name" value="DOP1_N"/>
</dbReference>
<reference evidence="12" key="1">
    <citation type="journal article" date="2023" name="Mol. Phylogenet. Evol.">
        <title>Genome-scale phylogeny and comparative genomics of the fungal order Sordariales.</title>
        <authorList>
            <person name="Hensen N."/>
            <person name="Bonometti L."/>
            <person name="Westerberg I."/>
            <person name="Brannstrom I.O."/>
            <person name="Guillou S."/>
            <person name="Cros-Aarteil S."/>
            <person name="Calhoun S."/>
            <person name="Haridas S."/>
            <person name="Kuo A."/>
            <person name="Mondo S."/>
            <person name="Pangilinan J."/>
            <person name="Riley R."/>
            <person name="LaButti K."/>
            <person name="Andreopoulos B."/>
            <person name="Lipzen A."/>
            <person name="Chen C."/>
            <person name="Yan M."/>
            <person name="Daum C."/>
            <person name="Ng V."/>
            <person name="Clum A."/>
            <person name="Steindorff A."/>
            <person name="Ohm R.A."/>
            <person name="Martin F."/>
            <person name="Silar P."/>
            <person name="Natvig D.O."/>
            <person name="Lalanne C."/>
            <person name="Gautier V."/>
            <person name="Ament-Velasquez S.L."/>
            <person name="Kruys A."/>
            <person name="Hutchinson M.I."/>
            <person name="Powell A.J."/>
            <person name="Barry K."/>
            <person name="Miller A.N."/>
            <person name="Grigoriev I.V."/>
            <person name="Debuchy R."/>
            <person name="Gladieux P."/>
            <person name="Hiltunen Thoren M."/>
            <person name="Johannesson H."/>
        </authorList>
    </citation>
    <scope>NUCLEOTIDE SEQUENCE</scope>
    <source>
        <strain evidence="12">PSN243</strain>
    </source>
</reference>
<dbReference type="InterPro" id="IPR056458">
    <property type="entry name" value="TPR_DOP1_M"/>
</dbReference>
<dbReference type="PANTHER" id="PTHR14042">
    <property type="entry name" value="DOPEY-RELATED"/>
    <property type="match status" value="1"/>
</dbReference>
<keyword evidence="3" id="KW-0653">Protein transport</keyword>
<evidence type="ECO:0000256" key="2">
    <source>
        <dbReference type="ARBA" id="ARBA00022448"/>
    </source>
</evidence>
<dbReference type="GO" id="GO:0000139">
    <property type="term" value="C:Golgi membrane"/>
    <property type="evidence" value="ECO:0007669"/>
    <property type="project" value="UniProtKB-SubCell"/>
</dbReference>
<evidence type="ECO:0000259" key="9">
    <source>
        <dbReference type="Pfam" id="PF24597"/>
    </source>
</evidence>
<dbReference type="GO" id="GO:0006895">
    <property type="term" value="P:Golgi to endosome transport"/>
    <property type="evidence" value="ECO:0007669"/>
    <property type="project" value="InterPro"/>
</dbReference>
<evidence type="ECO:0000259" key="10">
    <source>
        <dbReference type="Pfam" id="PF24598"/>
    </source>
</evidence>
<dbReference type="PANTHER" id="PTHR14042:SF24">
    <property type="entry name" value="PROTEIN DOPEY-1 HOMOLOG"/>
    <property type="match status" value="1"/>
</dbReference>
<evidence type="ECO:0000256" key="7">
    <source>
        <dbReference type="SAM" id="MobiDB-lite"/>
    </source>
</evidence>
<proteinExistence type="inferred from homology"/>
<evidence type="ECO:0000256" key="6">
    <source>
        <dbReference type="ARBA" id="ARBA00046326"/>
    </source>
</evidence>
<dbReference type="EMBL" id="MU865948">
    <property type="protein sequence ID" value="KAK4447652.1"/>
    <property type="molecule type" value="Genomic_DNA"/>
</dbReference>
<feature type="domain" description="DOP1-like middle TPR" evidence="9">
    <location>
        <begin position="397"/>
        <end position="621"/>
    </location>
</feature>
<dbReference type="InterPro" id="IPR016024">
    <property type="entry name" value="ARM-type_fold"/>
</dbReference>
<evidence type="ECO:0000256" key="1">
    <source>
        <dbReference type="ARBA" id="ARBA00004395"/>
    </source>
</evidence>
<dbReference type="Pfam" id="PF24601">
    <property type="entry name" value="TPR_DOP1"/>
    <property type="match status" value="1"/>
</dbReference>
<feature type="region of interest" description="Disordered" evidence="7">
    <location>
        <begin position="811"/>
        <end position="834"/>
    </location>
</feature>
<dbReference type="Proteomes" id="UP001321760">
    <property type="component" value="Unassembled WGS sequence"/>
</dbReference>
<gene>
    <name evidence="12" type="ORF">QBC34DRAFT_409225</name>
</gene>
<dbReference type="Pfam" id="PF04118">
    <property type="entry name" value="Dopey_N"/>
    <property type="match status" value="1"/>
</dbReference>
<keyword evidence="5" id="KW-0472">Membrane</keyword>
<sequence>MALEPGRRSISPESSGRESPVPRQWRNQLGSEDAAPKDKSYRKYASGVERSLSLFDTALQEWADYISFLNRLLKALQARPSSIVAIPAKATVAKRLSQCLNPALPSGVHQKALEVYGYVFAVIGKDGLSQDLPLYLPGLATVLSFASLSVKGPFLALLERYFLDVDPRTLRPAMKSIVLALLPGLEEETSEDFERTVKLMERFKTAIRPSGSQELTPLHSTGDDFFWQCFFLAAITGHTRRTGALAYLARALPQLGQTLHPEPPKKGEGRNGVDAELAAKLSELVTSPEPGLLIRCFAAGLTDEQLLIQRGYLDLLVTHLPLHSRVLQSRAKAGDLELLLKAAVGVTIRRDMSLNRRLWTWLLGPEPTTANDNEAGLESPASNSSHAQGFFSSRTSYFEEHGLQPLTRALLSMIKSSADSNPSERARPYRICLSLMDKWEIGGLVVPEVFLPVVDSVREFKARVTSKSDFTEVLRSASVFFDGVESGLIYSELLTLVAQAISPGELLPADRSAKLGLVKFILTHFNVREEEMITIHAPLTVLSILCMMEEAKEKGKVIHNSSSTGPSLSNQVLDIAATLLELVPERAFPADLQSKSALRIETKILAATPNTELLKNIRNFYIADQGNLEATSPPFAPQNVAELLLQKACDLNCASLSRREPGAEIAVKSRILMLLLSKTPQESFLNTEKLLTALNNCLSGASVQFTTYSSILSLSTHLYTANRISTIELSDLVTPLVRHAWLFLSASEPKYHVETVRSLWVLQTALTPSSRDVEAAICALVLEQDTIGTFARRSADSGRSFCVLWSHSLQDNPSGADRRGPKTPNGDLKSSPRLGGMDNYEVMLTRPLFLMLDALADERTQLFMTVKTWLNNLTGMDKLLTIFISKFSEFPILRRRSPASDAGKTIESVRFSAEDDLDLVLYYTRCLSNVFRWSPDSLWVTLAKKTVRPTAYFPPLSEITGTDEDVSLQEFFLRVCLRCMAKSQTGEVDEERVSQLTRASLTLLHQILLSPYAEPLAALQLETSLIEKLMQSLNGSDPYVQVLLLDVVFASLKLREMLPLELPASPTTEKRPVSQEPARVVSLLAPGEKPPVPQPTTPPMLLRCILAGLSSPSSRPVLDSWISFLSECLPLYSDSIFQVLIPLVETLCAQISETFSSLRRLFRDADHAAPSGAVGPETTLISLLNGLEQVLAKGHDRLLAEEARAQAVKSPDQPQGFFGGMVSGVFSTDAPQTRSATANDRLTVLLAFQDAVRICFTIWSWGQGSDASLQDVSSGASFTYTSLRMRNRARRLLEHLFAAETLECLETVIGIWRGSLDSPDPTRQAEVFNLLPALDGSRPKHSIPALFNAIYSRTSPGALDPSRRSTLTIELQDTDVVIFLVDYARSLEDDAMDEIWQDCTAFLKDLLGNPFPHRQTLPSLLEFAAILGEKVDNTNFGEQRKMRRELADLFLRLLTAIFTTRPTSFADTTGTSFSEKRPPESRQSSLSRLPGDRADDVVGILSTIVPNLPKILVESDRILAAATAISANVIGPTLRSKSFPDTVSKNTIVLLQELARLPNNQKSWKKDVADAFNDARFFSSSIALVQNDWLPLLKQWTVTDKERMPEILARITPPTTAGIVFGVGATSARLEADRKTQLNLRRIATLVLAAGPDAFVPDLPPILDKLVELLGATSTSSPSSTTRSDIYMVVRALILKTSAIHLASLWPIINAELHAAISSVVAPDHSAQSDTYSNPSIMQACKLLDLLVCVAPDDFQLHEWLFVTDTIDAVYRPSTYQPVALVDEVSEELGAVMISSAGTQTESAAHLAATGTHKRPLLGPGGISDEVSMDRKDELVAKILRPFFGQLSIYAFESTYSMAPLDWDGCVQNLIKDLFDERSVVKAL</sequence>
<keyword evidence="4" id="KW-0333">Golgi apparatus</keyword>
<protein>
    <submittedName>
        <fullName evidence="12">Protein dopey</fullName>
    </submittedName>
</protein>
<dbReference type="Pfam" id="PF24598">
    <property type="entry name" value="DOP1_C"/>
    <property type="match status" value="1"/>
</dbReference>
<dbReference type="GO" id="GO:0005829">
    <property type="term" value="C:cytosol"/>
    <property type="evidence" value="ECO:0007669"/>
    <property type="project" value="GOC"/>
</dbReference>
<feature type="domain" description="DOP1-like C-terminal" evidence="10">
    <location>
        <begin position="1379"/>
        <end position="1857"/>
    </location>
</feature>
<evidence type="ECO:0000256" key="5">
    <source>
        <dbReference type="ARBA" id="ARBA00023136"/>
    </source>
</evidence>
<organism evidence="12 13">
    <name type="scientific">Podospora aff. communis PSN243</name>
    <dbReference type="NCBI Taxonomy" id="3040156"/>
    <lineage>
        <taxon>Eukaryota</taxon>
        <taxon>Fungi</taxon>
        <taxon>Dikarya</taxon>
        <taxon>Ascomycota</taxon>
        <taxon>Pezizomycotina</taxon>
        <taxon>Sordariomycetes</taxon>
        <taxon>Sordariomycetidae</taxon>
        <taxon>Sordariales</taxon>
        <taxon>Podosporaceae</taxon>
        <taxon>Podospora</taxon>
    </lineage>
</organism>
<dbReference type="SUPFAM" id="SSF48371">
    <property type="entry name" value="ARM repeat"/>
    <property type="match status" value="1"/>
</dbReference>
<dbReference type="InterPro" id="IPR040314">
    <property type="entry name" value="DOP1"/>
</dbReference>
<dbReference type="GO" id="GO:0005768">
    <property type="term" value="C:endosome"/>
    <property type="evidence" value="ECO:0007669"/>
    <property type="project" value="TreeGrafter"/>
</dbReference>
<keyword evidence="13" id="KW-1185">Reference proteome</keyword>
<feature type="region of interest" description="Disordered" evidence="7">
    <location>
        <begin position="1"/>
        <end position="40"/>
    </location>
</feature>
<feature type="region of interest" description="Disordered" evidence="7">
    <location>
        <begin position="1466"/>
        <end position="1490"/>
    </location>
</feature>
<comment type="caution">
    <text evidence="12">The sequence shown here is derived from an EMBL/GenBank/DDBJ whole genome shotgun (WGS) entry which is preliminary data.</text>
</comment>
<dbReference type="GO" id="GO:0005802">
    <property type="term" value="C:trans-Golgi network"/>
    <property type="evidence" value="ECO:0007669"/>
    <property type="project" value="TreeGrafter"/>
</dbReference>
<evidence type="ECO:0000313" key="13">
    <source>
        <dbReference type="Proteomes" id="UP001321760"/>
    </source>
</evidence>
<evidence type="ECO:0000313" key="12">
    <source>
        <dbReference type="EMBL" id="KAK4447652.1"/>
    </source>
</evidence>
<comment type="similarity">
    <text evidence="6">Belongs to the DOP1 family.</text>
</comment>
<comment type="subcellular location">
    <subcellularLocation>
        <location evidence="1">Golgi apparatus membrane</location>
        <topology evidence="1">Peripheral membrane protein</topology>
    </subcellularLocation>
</comment>
<name>A0AAV9GJZ5_9PEZI</name>
<dbReference type="InterPro" id="IPR056457">
    <property type="entry name" value="DOP1_C"/>
</dbReference>
<accession>A0AAV9GJZ5</accession>